<keyword evidence="2" id="KW-0238">DNA-binding</keyword>
<evidence type="ECO:0000256" key="3">
    <source>
        <dbReference type="ARBA" id="ARBA00023163"/>
    </source>
</evidence>
<dbReference type="InterPro" id="IPR001845">
    <property type="entry name" value="HTH_ArsR_DNA-bd_dom"/>
</dbReference>
<dbReference type="Pfam" id="PF01022">
    <property type="entry name" value="HTH_5"/>
    <property type="match status" value="1"/>
</dbReference>
<dbReference type="PANTHER" id="PTHR33154:SF33">
    <property type="entry name" value="TRANSCRIPTIONAL REPRESSOR SDPR"/>
    <property type="match status" value="1"/>
</dbReference>
<accession>A0ABW8TJQ9</accession>
<dbReference type="InterPro" id="IPR051081">
    <property type="entry name" value="HTH_MetalResp_TranReg"/>
</dbReference>
<dbReference type="PRINTS" id="PR00778">
    <property type="entry name" value="HTHARSR"/>
</dbReference>
<dbReference type="PANTHER" id="PTHR33154">
    <property type="entry name" value="TRANSCRIPTIONAL REGULATOR, ARSR FAMILY"/>
    <property type="match status" value="1"/>
</dbReference>
<feature type="domain" description="HTH arsR-type" evidence="4">
    <location>
        <begin position="9"/>
        <end position="105"/>
    </location>
</feature>
<dbReference type="EMBL" id="JBJIAA010000018">
    <property type="protein sequence ID" value="MFL0252572.1"/>
    <property type="molecule type" value="Genomic_DNA"/>
</dbReference>
<evidence type="ECO:0000259" key="4">
    <source>
        <dbReference type="PROSITE" id="PS50987"/>
    </source>
</evidence>
<evidence type="ECO:0000256" key="2">
    <source>
        <dbReference type="ARBA" id="ARBA00023125"/>
    </source>
</evidence>
<dbReference type="PROSITE" id="PS50987">
    <property type="entry name" value="HTH_ARSR_2"/>
    <property type="match status" value="1"/>
</dbReference>
<evidence type="ECO:0000313" key="6">
    <source>
        <dbReference type="Proteomes" id="UP001623592"/>
    </source>
</evidence>
<organism evidence="5 6">
    <name type="scientific">Clostridium neuense</name>
    <dbReference type="NCBI Taxonomy" id="1728934"/>
    <lineage>
        <taxon>Bacteria</taxon>
        <taxon>Bacillati</taxon>
        <taxon>Bacillota</taxon>
        <taxon>Clostridia</taxon>
        <taxon>Eubacteriales</taxon>
        <taxon>Clostridiaceae</taxon>
        <taxon>Clostridium</taxon>
    </lineage>
</organism>
<name>A0ABW8TJQ9_9CLOT</name>
<protein>
    <submittedName>
        <fullName evidence="5">ArsR/SmtB family transcription factor</fullName>
    </submittedName>
</protein>
<dbReference type="NCBIfam" id="NF033788">
    <property type="entry name" value="HTH_metalloreg"/>
    <property type="match status" value="1"/>
</dbReference>
<keyword evidence="1" id="KW-0805">Transcription regulation</keyword>
<proteinExistence type="predicted"/>
<dbReference type="Proteomes" id="UP001623592">
    <property type="component" value="Unassembled WGS sequence"/>
</dbReference>
<dbReference type="InterPro" id="IPR011991">
    <property type="entry name" value="ArsR-like_HTH"/>
</dbReference>
<sequence>MIIIEYVHIRGDNVDLIQVMKALSDETRMRILNLLQNGEMCVCEIETVLNISQSNASRHLTKLTTAKIVDYYKVNKYVYYKMDQETIKEFPFINEILISHAVKLEQCKKDLQRLKKYRESGLTCDNLKDGKVCFNNNCTH</sequence>
<dbReference type="SUPFAM" id="SSF46785">
    <property type="entry name" value="Winged helix' DNA-binding domain"/>
    <property type="match status" value="1"/>
</dbReference>
<dbReference type="SMART" id="SM00418">
    <property type="entry name" value="HTH_ARSR"/>
    <property type="match status" value="1"/>
</dbReference>
<keyword evidence="3" id="KW-0804">Transcription</keyword>
<dbReference type="InterPro" id="IPR036388">
    <property type="entry name" value="WH-like_DNA-bd_sf"/>
</dbReference>
<evidence type="ECO:0000256" key="1">
    <source>
        <dbReference type="ARBA" id="ARBA00023015"/>
    </source>
</evidence>
<gene>
    <name evidence="5" type="ORF">ACJDT4_19345</name>
</gene>
<keyword evidence="6" id="KW-1185">Reference proteome</keyword>
<evidence type="ECO:0000313" key="5">
    <source>
        <dbReference type="EMBL" id="MFL0252572.1"/>
    </source>
</evidence>
<dbReference type="InterPro" id="IPR036390">
    <property type="entry name" value="WH_DNA-bd_sf"/>
</dbReference>
<comment type="caution">
    <text evidence="5">The sequence shown here is derived from an EMBL/GenBank/DDBJ whole genome shotgun (WGS) entry which is preliminary data.</text>
</comment>
<reference evidence="5 6" key="1">
    <citation type="submission" date="2024-11" db="EMBL/GenBank/DDBJ databases">
        <authorList>
            <person name="Heng Y.C."/>
            <person name="Lim A.C.H."/>
            <person name="Lee J.K.Y."/>
            <person name="Kittelmann S."/>
        </authorList>
    </citation>
    <scope>NUCLEOTIDE SEQUENCE [LARGE SCALE GENOMIC DNA]</scope>
    <source>
        <strain evidence="5 6">WILCCON 0114</strain>
    </source>
</reference>
<dbReference type="Gene3D" id="1.10.10.10">
    <property type="entry name" value="Winged helix-like DNA-binding domain superfamily/Winged helix DNA-binding domain"/>
    <property type="match status" value="1"/>
</dbReference>
<dbReference type="CDD" id="cd00090">
    <property type="entry name" value="HTH_ARSR"/>
    <property type="match status" value="1"/>
</dbReference>